<reference evidence="2 3" key="1">
    <citation type="submission" date="2024-02" db="EMBL/GenBank/DDBJ databases">
        <authorList>
            <person name="Chen Y."/>
            <person name="Shah S."/>
            <person name="Dougan E. K."/>
            <person name="Thang M."/>
            <person name="Chan C."/>
        </authorList>
    </citation>
    <scope>NUCLEOTIDE SEQUENCE [LARGE SCALE GENOMIC DNA]</scope>
</reference>
<proteinExistence type="predicted"/>
<dbReference type="Proteomes" id="UP001642484">
    <property type="component" value="Unassembled WGS sequence"/>
</dbReference>
<feature type="region of interest" description="Disordered" evidence="1">
    <location>
        <begin position="19"/>
        <end position="96"/>
    </location>
</feature>
<evidence type="ECO:0000256" key="1">
    <source>
        <dbReference type="SAM" id="MobiDB-lite"/>
    </source>
</evidence>
<protein>
    <submittedName>
        <fullName evidence="2">Uncharacterized protein</fullName>
    </submittedName>
</protein>
<name>A0ABP0IX99_9DINO</name>
<sequence>MGQGLEIVQECWVREDARGHRALPRRPYAGGAGAISASHSASAPRAPARARAGAGPLPPPETERFQGARHSWSPGEGAEGDRCQRVAPPTPSAKTPRVVGHWHSLGLAGHHIDWPLSHAERWQRLLGLYQREEGATQALEEEDDWQQLKQRLQELTELMECSARWRFAADSAQQVEGRLRALEAENLELTRKLQASSSASGSEGEPRRSLVMTPASQRGATG</sequence>
<comment type="caution">
    <text evidence="2">The sequence shown here is derived from an EMBL/GenBank/DDBJ whole genome shotgun (WGS) entry which is preliminary data.</text>
</comment>
<organism evidence="2 3">
    <name type="scientific">Durusdinium trenchii</name>
    <dbReference type="NCBI Taxonomy" id="1381693"/>
    <lineage>
        <taxon>Eukaryota</taxon>
        <taxon>Sar</taxon>
        <taxon>Alveolata</taxon>
        <taxon>Dinophyceae</taxon>
        <taxon>Suessiales</taxon>
        <taxon>Symbiodiniaceae</taxon>
        <taxon>Durusdinium</taxon>
    </lineage>
</organism>
<feature type="region of interest" description="Disordered" evidence="1">
    <location>
        <begin position="191"/>
        <end position="222"/>
    </location>
</feature>
<gene>
    <name evidence="2" type="ORF">CCMP2556_LOCUS8540</name>
</gene>
<evidence type="ECO:0000313" key="2">
    <source>
        <dbReference type="EMBL" id="CAK9006720.1"/>
    </source>
</evidence>
<evidence type="ECO:0000313" key="3">
    <source>
        <dbReference type="Proteomes" id="UP001642484"/>
    </source>
</evidence>
<feature type="compositionally biased region" description="Low complexity" evidence="1">
    <location>
        <begin position="34"/>
        <end position="55"/>
    </location>
</feature>
<keyword evidence="3" id="KW-1185">Reference proteome</keyword>
<dbReference type="EMBL" id="CAXAMN010003891">
    <property type="protein sequence ID" value="CAK9006720.1"/>
    <property type="molecule type" value="Genomic_DNA"/>
</dbReference>
<accession>A0ABP0IX99</accession>